<proteinExistence type="predicted"/>
<reference evidence="1 2" key="1">
    <citation type="submission" date="2019-02" db="EMBL/GenBank/DDBJ databases">
        <title>The draft genome of Enterobacter spp. strains.</title>
        <authorList>
            <person name="Wang C."/>
            <person name="Feng Y."/>
            <person name="Zong Z."/>
        </authorList>
    </citation>
    <scope>NUCLEOTIDE SEQUENCE [LARGE SCALE GENOMIC DNA]</scope>
    <source>
        <strain evidence="1 2">WCHEW120002</strain>
    </source>
</reference>
<evidence type="ECO:0000313" key="1">
    <source>
        <dbReference type="EMBL" id="TCB85659.1"/>
    </source>
</evidence>
<dbReference type="RefSeq" id="WP_131636015.1">
    <property type="nucleotide sequence ID" value="NZ_SJOO01000026.1"/>
</dbReference>
<sequence>MVIKLSQQQLEQLTQRESLNYIKRLHEVIVRNSPSLSDDNELLTRLKDADEFLNIHDFHNQEVKTDFLIMNAFEPYFYKTKAMQDWLLNGEESTESEYINYQQIRGNLVKRMFGEANE</sequence>
<protein>
    <submittedName>
        <fullName evidence="1">Uncharacterized protein</fullName>
    </submittedName>
</protein>
<dbReference type="OrthoDB" id="6623689at2"/>
<comment type="caution">
    <text evidence="1">The sequence shown here is derived from an EMBL/GenBank/DDBJ whole genome shotgun (WGS) entry which is preliminary data.</text>
</comment>
<evidence type="ECO:0000313" key="2">
    <source>
        <dbReference type="Proteomes" id="UP000291424"/>
    </source>
</evidence>
<dbReference type="Proteomes" id="UP000291424">
    <property type="component" value="Unassembled WGS sequence"/>
</dbReference>
<name>A0A4R0FU16_9ENTR</name>
<organism evidence="1 2">
    <name type="scientific">Enterobacter wuhouensis</name>
    <dbReference type="NCBI Taxonomy" id="2529381"/>
    <lineage>
        <taxon>Bacteria</taxon>
        <taxon>Pseudomonadati</taxon>
        <taxon>Pseudomonadota</taxon>
        <taxon>Gammaproteobacteria</taxon>
        <taxon>Enterobacterales</taxon>
        <taxon>Enterobacteriaceae</taxon>
        <taxon>Enterobacter</taxon>
    </lineage>
</organism>
<gene>
    <name evidence="1" type="ORF">E0L20_23675</name>
</gene>
<dbReference type="EMBL" id="SJOO01000026">
    <property type="protein sequence ID" value="TCB85659.1"/>
    <property type="molecule type" value="Genomic_DNA"/>
</dbReference>
<accession>A0A4R0FU16</accession>
<dbReference type="AlphaFoldDB" id="A0A4R0FU16"/>